<dbReference type="GO" id="GO:0003700">
    <property type="term" value="F:DNA-binding transcription factor activity"/>
    <property type="evidence" value="ECO:0007669"/>
    <property type="project" value="InterPro"/>
</dbReference>
<protein>
    <submittedName>
        <fullName evidence="9">PROTEIN RKD4</fullName>
    </submittedName>
</protein>
<feature type="domain" description="RWP-RK" evidence="8">
    <location>
        <begin position="137"/>
        <end position="223"/>
    </location>
</feature>
<evidence type="ECO:0000313" key="9">
    <source>
        <dbReference type="EMBL" id="KAJ6748754.1"/>
    </source>
</evidence>
<dbReference type="PANTHER" id="PTHR46373:SF20">
    <property type="entry name" value="PROTEIN RKD1"/>
    <property type="match status" value="1"/>
</dbReference>
<dbReference type="PROSITE" id="PS51519">
    <property type="entry name" value="RWP_RK"/>
    <property type="match status" value="1"/>
</dbReference>
<gene>
    <name evidence="9" type="ORF">OIU79_029776</name>
</gene>
<evidence type="ECO:0000256" key="1">
    <source>
        <dbReference type="ARBA" id="ARBA00004049"/>
    </source>
</evidence>
<dbReference type="InterPro" id="IPR003035">
    <property type="entry name" value="RWP-RK_dom"/>
</dbReference>
<evidence type="ECO:0000256" key="3">
    <source>
        <dbReference type="ARBA" id="ARBA00023054"/>
    </source>
</evidence>
<dbReference type="GO" id="GO:0003677">
    <property type="term" value="F:DNA binding"/>
    <property type="evidence" value="ECO:0007669"/>
    <property type="project" value="UniProtKB-KW"/>
</dbReference>
<evidence type="ECO:0000256" key="6">
    <source>
        <dbReference type="ARBA" id="ARBA00023242"/>
    </source>
</evidence>
<evidence type="ECO:0000259" key="8">
    <source>
        <dbReference type="PROSITE" id="PS51519"/>
    </source>
</evidence>
<dbReference type="InterPro" id="IPR044607">
    <property type="entry name" value="RKD-like"/>
</dbReference>
<proteinExistence type="predicted"/>
<dbReference type="EMBL" id="JAPFFK010000008">
    <property type="protein sequence ID" value="KAJ6748754.1"/>
    <property type="molecule type" value="Genomic_DNA"/>
</dbReference>
<accession>A0A9Q0ZVW8</accession>
<reference evidence="9" key="2">
    <citation type="journal article" date="2023" name="Int. J. Mol. Sci.">
        <title>De Novo Assembly and Annotation of 11 Diverse Shrub Willow (Salix) Genomes Reveals Novel Gene Organization in Sex-Linked Regions.</title>
        <authorList>
            <person name="Hyden B."/>
            <person name="Feng K."/>
            <person name="Yates T.B."/>
            <person name="Jawdy S."/>
            <person name="Cereghino C."/>
            <person name="Smart L.B."/>
            <person name="Muchero W."/>
        </authorList>
    </citation>
    <scope>NUCLEOTIDE SEQUENCE</scope>
    <source>
        <tissue evidence="9">Shoot tip</tissue>
    </source>
</reference>
<dbReference type="Pfam" id="PF02042">
    <property type="entry name" value="RWP-RK"/>
    <property type="match status" value="1"/>
</dbReference>
<organism evidence="9 10">
    <name type="scientific">Salix purpurea</name>
    <name type="common">Purple osier willow</name>
    <dbReference type="NCBI Taxonomy" id="77065"/>
    <lineage>
        <taxon>Eukaryota</taxon>
        <taxon>Viridiplantae</taxon>
        <taxon>Streptophyta</taxon>
        <taxon>Embryophyta</taxon>
        <taxon>Tracheophyta</taxon>
        <taxon>Spermatophyta</taxon>
        <taxon>Magnoliopsida</taxon>
        <taxon>eudicotyledons</taxon>
        <taxon>Gunneridae</taxon>
        <taxon>Pentapetalae</taxon>
        <taxon>rosids</taxon>
        <taxon>fabids</taxon>
        <taxon>Malpighiales</taxon>
        <taxon>Salicaceae</taxon>
        <taxon>Saliceae</taxon>
        <taxon>Salix</taxon>
    </lineage>
</organism>
<dbReference type="OrthoDB" id="6270329at2759"/>
<keyword evidence="10" id="KW-1185">Reference proteome</keyword>
<name>A0A9Q0ZVW8_SALPP</name>
<keyword evidence="5" id="KW-0804">Transcription</keyword>
<evidence type="ECO:0000256" key="4">
    <source>
        <dbReference type="ARBA" id="ARBA00023125"/>
    </source>
</evidence>
<dbReference type="Proteomes" id="UP001151532">
    <property type="component" value="Chromosome 12"/>
</dbReference>
<evidence type="ECO:0000313" key="10">
    <source>
        <dbReference type="Proteomes" id="UP001151532"/>
    </source>
</evidence>
<evidence type="ECO:0000256" key="2">
    <source>
        <dbReference type="ARBA" id="ARBA00023015"/>
    </source>
</evidence>
<reference evidence="9" key="1">
    <citation type="submission" date="2022-11" db="EMBL/GenBank/DDBJ databases">
        <authorList>
            <person name="Hyden B.L."/>
            <person name="Feng K."/>
            <person name="Yates T."/>
            <person name="Jawdy S."/>
            <person name="Smart L.B."/>
            <person name="Muchero W."/>
        </authorList>
    </citation>
    <scope>NUCLEOTIDE SEQUENCE</scope>
    <source>
        <tissue evidence="9">Shoot tip</tissue>
    </source>
</reference>
<evidence type="ECO:0000256" key="7">
    <source>
        <dbReference type="SAM" id="MobiDB-lite"/>
    </source>
</evidence>
<comment type="function">
    <text evidence="1">Putative transcription factor.</text>
</comment>
<dbReference type="AlphaFoldDB" id="A0A9Q0ZVW8"/>
<comment type="caution">
    <text evidence="9">The sequence shown here is derived from an EMBL/GenBank/DDBJ whole genome shotgun (WGS) entry which is preliminary data.</text>
</comment>
<feature type="region of interest" description="Disordered" evidence="7">
    <location>
        <begin position="131"/>
        <end position="150"/>
    </location>
</feature>
<keyword evidence="3" id="KW-0175">Coiled coil</keyword>
<evidence type="ECO:0000256" key="5">
    <source>
        <dbReference type="ARBA" id="ARBA00023163"/>
    </source>
</evidence>
<dbReference type="PANTHER" id="PTHR46373">
    <property type="entry name" value="PROTEIN RKD4"/>
    <property type="match status" value="1"/>
</dbReference>
<sequence>MDSTRHQLVAPKMENPLDFEPWILDDQDIFNQISELPPLESLFEQLNLPLPLVPYDRNFNELKNNEDVNNIFSESNLDSWYSQENAIDTKPVINPSIHPSFSLSFDDNVIKSEQLNEVSMMFVHGDCASSSSMIKEEEEEEETRKMSGRKRSVELELEEIQKHFNKPITQAAREMKVGLTVLKKRCREFRIMRWPHRKIKSLTSLINNVKEMGLSEYEAIMLEEHKRLIEELPDVELTERTKKLRQACFKANYKKRRLSAGYS</sequence>
<keyword evidence="6" id="KW-0539">Nucleus</keyword>
<keyword evidence="4" id="KW-0238">DNA-binding</keyword>
<keyword evidence="2" id="KW-0805">Transcription regulation</keyword>